<dbReference type="GeneID" id="118356817"/>
<gene>
    <name evidence="3" type="primary">LOC118356817</name>
</gene>
<protein>
    <submittedName>
        <fullName evidence="3">Uncharacterized protein LOC118356817 isoform X2</fullName>
    </submittedName>
</protein>
<sequence length="107" mass="11837">MDEQSITEEEGRVTWTLREKQRGEVKRVKQACKLKGGHTPRRNDTAAPRCLGWPRMASDSRSPAVRRDRGPVRRAPRPGKRGAAGKGAAPSPVTQRTFVGNLVLNHS</sequence>
<dbReference type="AlphaFoldDB" id="A0A6P9FKB3"/>
<proteinExistence type="predicted"/>
<reference evidence="3" key="1">
    <citation type="submission" date="2025-08" db="UniProtKB">
        <authorList>
            <consortium name="RefSeq"/>
        </authorList>
    </citation>
    <scope>IDENTIFICATION</scope>
    <source>
        <tissue evidence="3">Blood</tissue>
    </source>
</reference>
<organism evidence="2 3">
    <name type="scientific">Zalophus californianus</name>
    <name type="common">California sealion</name>
    <dbReference type="NCBI Taxonomy" id="9704"/>
    <lineage>
        <taxon>Eukaryota</taxon>
        <taxon>Metazoa</taxon>
        <taxon>Chordata</taxon>
        <taxon>Craniata</taxon>
        <taxon>Vertebrata</taxon>
        <taxon>Euteleostomi</taxon>
        <taxon>Mammalia</taxon>
        <taxon>Eutheria</taxon>
        <taxon>Laurasiatheria</taxon>
        <taxon>Carnivora</taxon>
        <taxon>Caniformia</taxon>
        <taxon>Pinnipedia</taxon>
        <taxon>Otariidae</taxon>
        <taxon>Zalophus</taxon>
    </lineage>
</organism>
<dbReference type="Proteomes" id="UP000515165">
    <property type="component" value="Chromosome 3"/>
</dbReference>
<name>A0A6P9FKB3_ZALCA</name>
<dbReference type="RefSeq" id="XP_035582562.1">
    <property type="nucleotide sequence ID" value="XM_035726669.1"/>
</dbReference>
<feature type="compositionally biased region" description="Basic residues" evidence="1">
    <location>
        <begin position="28"/>
        <end position="40"/>
    </location>
</feature>
<feature type="region of interest" description="Disordered" evidence="1">
    <location>
        <begin position="21"/>
        <end position="107"/>
    </location>
</feature>
<evidence type="ECO:0000256" key="1">
    <source>
        <dbReference type="SAM" id="MobiDB-lite"/>
    </source>
</evidence>
<evidence type="ECO:0000313" key="3">
    <source>
        <dbReference type="RefSeq" id="XP_035582562.1"/>
    </source>
</evidence>
<feature type="compositionally biased region" description="Polar residues" evidence="1">
    <location>
        <begin position="92"/>
        <end position="107"/>
    </location>
</feature>
<accession>A0A6P9FKB3</accession>
<evidence type="ECO:0000313" key="2">
    <source>
        <dbReference type="Proteomes" id="UP000515165"/>
    </source>
</evidence>
<keyword evidence="2" id="KW-1185">Reference proteome</keyword>